<organism evidence="1 2">
    <name type="scientific">Moumouvirus goulette</name>
    <dbReference type="NCBI Taxonomy" id="1247379"/>
    <lineage>
        <taxon>Viruses</taxon>
        <taxon>Varidnaviria</taxon>
        <taxon>Bamfordvirae</taxon>
        <taxon>Nucleocytoviricota</taxon>
        <taxon>Megaviricetes</taxon>
        <taxon>Imitervirales</taxon>
        <taxon>Mimiviridae</taxon>
        <taxon>Megamimivirinae</taxon>
        <taxon>Moumouvirus</taxon>
        <taxon>Moumouvirus goulettemassiliense</taxon>
    </lineage>
</organism>
<dbReference type="EMBL" id="KC008572">
    <property type="protein sequence ID" value="AGF85265.1"/>
    <property type="molecule type" value="Genomic_DNA"/>
</dbReference>
<protein>
    <submittedName>
        <fullName evidence="1">Uncharacterized protein</fullName>
    </submittedName>
</protein>
<dbReference type="Proteomes" id="UP000241071">
    <property type="component" value="Segment"/>
</dbReference>
<name>M1NMJ4_9VIRU</name>
<reference evidence="1 2" key="1">
    <citation type="submission" date="2012-10" db="EMBL/GenBank/DDBJ databases">
        <title>Complete genome sequence of Moumouvirus goulette.</title>
        <authorList>
            <person name="Fournous G."/>
            <person name="Bougalmi M."/>
            <person name="Colson P."/>
        </authorList>
    </citation>
    <scope>NUCLEOTIDE SEQUENCE [LARGE SCALE GENOMIC DNA]</scope>
</reference>
<evidence type="ECO:0000313" key="2">
    <source>
        <dbReference type="Proteomes" id="UP000241071"/>
    </source>
</evidence>
<proteinExistence type="predicted"/>
<evidence type="ECO:0000313" key="1">
    <source>
        <dbReference type="EMBL" id="AGF85265.1"/>
    </source>
</evidence>
<sequence length="158" mass="18844">MSSIEKKYKINNKITLDRYYEFIADIFEYIKQLENEMEWISDKICFNVSQNTNIGVICKSQFVGNILILFLEIVQTKNLNLFINILEKREHYNITMSQIMKNFNEHMENKIICHDYIDFKQNNITYRSLTLVELEDIINKMISAESIYNVIFDGNIFA</sequence>
<accession>M1NMJ4</accession>
<gene>
    <name evidence="1" type="ORF">glt_00456</name>
</gene>
<keyword evidence="2" id="KW-1185">Reference proteome</keyword>